<proteinExistence type="predicted"/>
<evidence type="ECO:0000313" key="2">
    <source>
        <dbReference type="EMBL" id="KOF81168.1"/>
    </source>
</evidence>
<keyword evidence="1" id="KW-1133">Transmembrane helix</keyword>
<feature type="transmembrane region" description="Helical" evidence="1">
    <location>
        <begin position="12"/>
        <end position="32"/>
    </location>
</feature>
<organism evidence="2">
    <name type="scientific">Octopus bimaculoides</name>
    <name type="common">California two-spotted octopus</name>
    <dbReference type="NCBI Taxonomy" id="37653"/>
    <lineage>
        <taxon>Eukaryota</taxon>
        <taxon>Metazoa</taxon>
        <taxon>Spiralia</taxon>
        <taxon>Lophotrochozoa</taxon>
        <taxon>Mollusca</taxon>
        <taxon>Cephalopoda</taxon>
        <taxon>Coleoidea</taxon>
        <taxon>Octopodiformes</taxon>
        <taxon>Octopoda</taxon>
        <taxon>Incirrata</taxon>
        <taxon>Octopodidae</taxon>
        <taxon>Octopus</taxon>
    </lineage>
</organism>
<keyword evidence="1" id="KW-0812">Transmembrane</keyword>
<keyword evidence="1" id="KW-0472">Membrane</keyword>
<protein>
    <submittedName>
        <fullName evidence="2">Uncharacterized protein</fullName>
    </submittedName>
</protein>
<gene>
    <name evidence="2" type="ORF">OCBIM_22026903mg</name>
</gene>
<evidence type="ECO:0000256" key="1">
    <source>
        <dbReference type="SAM" id="Phobius"/>
    </source>
</evidence>
<name>A0A0L8GW33_OCTBM</name>
<dbReference type="AlphaFoldDB" id="A0A0L8GW33"/>
<accession>A0A0L8GW33</accession>
<sequence>MFVLLWIDIQYSLFSCFASLFRIFVFSCRWPLNRMSFASYSSTSTTLSCHVFTALDLHYNSYVSQESISV</sequence>
<dbReference type="EMBL" id="KQ420138">
    <property type="protein sequence ID" value="KOF81168.1"/>
    <property type="molecule type" value="Genomic_DNA"/>
</dbReference>
<reference evidence="2" key="1">
    <citation type="submission" date="2015-07" db="EMBL/GenBank/DDBJ databases">
        <title>MeaNS - Measles Nucleotide Surveillance Program.</title>
        <authorList>
            <person name="Tran T."/>
            <person name="Druce J."/>
        </authorList>
    </citation>
    <scope>NUCLEOTIDE SEQUENCE</scope>
    <source>
        <strain evidence="2">UCB-OBI-ISO-001</strain>
        <tissue evidence="2">Gonad</tissue>
    </source>
</reference>